<evidence type="ECO:0000256" key="2">
    <source>
        <dbReference type="ARBA" id="ARBA00022525"/>
    </source>
</evidence>
<dbReference type="RefSeq" id="WP_110334370.1">
    <property type="nucleotide sequence ID" value="NZ_JBHVKT010000045.1"/>
</dbReference>
<evidence type="ECO:0000256" key="1">
    <source>
        <dbReference type="ARBA" id="ARBA00022512"/>
    </source>
</evidence>
<dbReference type="InterPro" id="IPR019931">
    <property type="entry name" value="LPXTG_anchor"/>
</dbReference>
<feature type="region of interest" description="Disordered" evidence="5">
    <location>
        <begin position="320"/>
        <end position="364"/>
    </location>
</feature>
<feature type="transmembrane region" description="Helical" evidence="6">
    <location>
        <begin position="373"/>
        <end position="393"/>
    </location>
</feature>
<name>A0A318LS95_9PSEU</name>
<protein>
    <submittedName>
        <fullName evidence="9">TQXA domain protein</fullName>
    </submittedName>
</protein>
<reference evidence="9 10" key="1">
    <citation type="submission" date="2016-07" db="EMBL/GenBank/DDBJ databases">
        <title>Draft genome sequence of Prauserella sp. YIM 121212, isolated from alkaline soil.</title>
        <authorList>
            <person name="Ruckert C."/>
            <person name="Albersmeier A."/>
            <person name="Jiang C.-L."/>
            <person name="Jiang Y."/>
            <person name="Kalinowski J."/>
            <person name="Schneider O."/>
            <person name="Winkler A."/>
            <person name="Zotchev S.B."/>
        </authorList>
    </citation>
    <scope>NUCLEOTIDE SEQUENCE [LARGE SCALE GENOMIC DNA]</scope>
    <source>
        <strain evidence="9 10">YIM 121212</strain>
    </source>
</reference>
<keyword evidence="4" id="KW-0572">Peptidoglycan-anchor</keyword>
<evidence type="ECO:0000256" key="5">
    <source>
        <dbReference type="SAM" id="MobiDB-lite"/>
    </source>
</evidence>
<accession>A0A318LS95</accession>
<evidence type="ECO:0000256" key="6">
    <source>
        <dbReference type="SAM" id="Phobius"/>
    </source>
</evidence>
<evidence type="ECO:0000313" key="10">
    <source>
        <dbReference type="Proteomes" id="UP000247892"/>
    </source>
</evidence>
<feature type="signal peptide" evidence="7">
    <location>
        <begin position="1"/>
        <end position="30"/>
    </location>
</feature>
<dbReference type="InterPro" id="IPR023849">
    <property type="entry name" value="TQXA_dom"/>
</dbReference>
<dbReference type="Proteomes" id="UP000247892">
    <property type="component" value="Unassembled WGS sequence"/>
</dbReference>
<dbReference type="Gene3D" id="1.10.150.480">
    <property type="match status" value="1"/>
</dbReference>
<feature type="domain" description="Gram-positive cocci surface proteins LPxTG" evidence="8">
    <location>
        <begin position="366"/>
        <end position="400"/>
    </location>
</feature>
<keyword evidence="10" id="KW-1185">Reference proteome</keyword>
<dbReference type="NCBIfam" id="NF041528">
    <property type="entry name" value="strep_LAETG"/>
    <property type="match status" value="1"/>
</dbReference>
<dbReference type="AlphaFoldDB" id="A0A318LS95"/>
<keyword evidence="6" id="KW-0812">Transmembrane</keyword>
<evidence type="ECO:0000259" key="8">
    <source>
        <dbReference type="PROSITE" id="PS50847"/>
    </source>
</evidence>
<dbReference type="NCBIfam" id="TIGR03934">
    <property type="entry name" value="TQXA_dom"/>
    <property type="match status" value="1"/>
</dbReference>
<dbReference type="PROSITE" id="PS50847">
    <property type="entry name" value="GRAM_POS_ANCHORING"/>
    <property type="match status" value="1"/>
</dbReference>
<feature type="chain" id="PRO_5016307473" evidence="7">
    <location>
        <begin position="31"/>
        <end position="400"/>
    </location>
</feature>
<dbReference type="OrthoDB" id="2676146at2"/>
<evidence type="ECO:0000256" key="3">
    <source>
        <dbReference type="ARBA" id="ARBA00022729"/>
    </source>
</evidence>
<dbReference type="Pfam" id="PF08341">
    <property type="entry name" value="TED"/>
    <property type="match status" value="1"/>
</dbReference>
<keyword evidence="2" id="KW-0964">Secreted</keyword>
<keyword evidence="6" id="KW-1133">Transmembrane helix</keyword>
<keyword evidence="3 7" id="KW-0732">Signal</keyword>
<feature type="compositionally biased region" description="Low complexity" evidence="5">
    <location>
        <begin position="325"/>
        <end position="343"/>
    </location>
</feature>
<organism evidence="9 10">
    <name type="scientific">Prauserella flavalba</name>
    <dbReference type="NCBI Taxonomy" id="1477506"/>
    <lineage>
        <taxon>Bacteria</taxon>
        <taxon>Bacillati</taxon>
        <taxon>Actinomycetota</taxon>
        <taxon>Actinomycetes</taxon>
        <taxon>Pseudonocardiales</taxon>
        <taxon>Pseudonocardiaceae</taxon>
        <taxon>Prauserella</taxon>
    </lineage>
</organism>
<comment type="caution">
    <text evidence="9">The sequence shown here is derived from an EMBL/GenBank/DDBJ whole genome shotgun (WGS) entry which is preliminary data.</text>
</comment>
<keyword evidence="1" id="KW-0134">Cell wall</keyword>
<evidence type="ECO:0000256" key="7">
    <source>
        <dbReference type="SAM" id="SignalP"/>
    </source>
</evidence>
<proteinExistence type="predicted"/>
<gene>
    <name evidence="9" type="ORF">BA062_02265</name>
</gene>
<sequence length="400" mass="41875">MHKRSAFTRAGAALTGASAAVLLSALPASAEDVTARLHEPAHTSGYAVNIGGGTVGTTLFGLKIDDDSLLKVYCVEIDVKIDPSRSLSEKPWDEFPNEQSPFHENRDKLNWVLQHSYPALETDDIEEALAESGVEFDNGLSKREAITATQAAVWHYSDGKDLDLENPLKSNDEGAEHDVVALYEYLTGEANVGIGDQPTPTLDITPDVSTGAAGERLGPFTVSTTGQITEVNSELPEGVTLTDAEGKELADDAIADGTEFFVDVPADAPEGAANIELEGTAQVATGRLFVAENYDKKPAQSLIVAQAEESKLKTGASANWVAGVPETTTTTPPAETTTEAPPTSSEVVAPPATETSVSPQADSGDLAETGVSITTPIIIGAVLIGAGVGALLLQRRRKNA</sequence>
<evidence type="ECO:0000256" key="4">
    <source>
        <dbReference type="ARBA" id="ARBA00023088"/>
    </source>
</evidence>
<evidence type="ECO:0000313" key="9">
    <source>
        <dbReference type="EMBL" id="PXY37497.1"/>
    </source>
</evidence>
<dbReference type="EMBL" id="MASU01000002">
    <property type="protein sequence ID" value="PXY37497.1"/>
    <property type="molecule type" value="Genomic_DNA"/>
</dbReference>
<dbReference type="NCBIfam" id="TIGR01167">
    <property type="entry name" value="LPXTG_anchor"/>
    <property type="match status" value="1"/>
</dbReference>
<dbReference type="InterPro" id="IPR013552">
    <property type="entry name" value="Thioester_dom"/>
</dbReference>
<keyword evidence="6" id="KW-0472">Membrane</keyword>